<dbReference type="Proteomes" id="UP000834106">
    <property type="component" value="Chromosome 8"/>
</dbReference>
<dbReference type="CDD" id="cd20544">
    <property type="entry name" value="CYCLIN_AtCycD-like_rpt2"/>
    <property type="match status" value="1"/>
</dbReference>
<evidence type="ECO:0000256" key="4">
    <source>
        <dbReference type="ARBA" id="ARBA00023306"/>
    </source>
</evidence>
<evidence type="ECO:0000256" key="1">
    <source>
        <dbReference type="ARBA" id="ARBA00009065"/>
    </source>
</evidence>
<dbReference type="InterPro" id="IPR004367">
    <property type="entry name" value="Cyclin_C-dom"/>
</dbReference>
<dbReference type="AlphaFoldDB" id="A0AAD1ZBQ5"/>
<evidence type="ECO:0000259" key="8">
    <source>
        <dbReference type="SMART" id="SM01332"/>
    </source>
</evidence>
<dbReference type="SUPFAM" id="SSF47954">
    <property type="entry name" value="Cyclin-like"/>
    <property type="match status" value="2"/>
</dbReference>
<feature type="compositionally biased region" description="Low complexity" evidence="6">
    <location>
        <begin position="280"/>
        <end position="295"/>
    </location>
</feature>
<dbReference type="PANTHER" id="PTHR10177">
    <property type="entry name" value="CYCLINS"/>
    <property type="match status" value="1"/>
</dbReference>
<keyword evidence="4" id="KW-0131">Cell cycle</keyword>
<sequence length="320" mass="36464">MEKSDLFSLSDLLCEENESCLNERGIKDLGSVSEFDDEYIQLLIQRESIFQSDGNGFSIESEGNWLKCARLEATKWILETRAFFGFQFHTAYLSIIYLDIFFSRRSIDDPKLWAIRLLSVACLSVAAKMEECIVPALPEYHVDEFNFEGNAIKKMELLVLSTLKWKMSLITPFAYLDYFSAKFCGELRCEELLKRAVELIMAVIKEINVGEYRPSIIAAAAVLASYDYALMEKDVEIKMNVIPSWESLEKEDMISCYNLLRKFRFVNFNTPNSVICPNLSSSQSSSASENSSITSTVGAKRRLAYPDGDRSCPPRKSHRP</sequence>
<feature type="domain" description="Cyclin C-terminal" evidence="8">
    <location>
        <begin position="170"/>
        <end position="293"/>
    </location>
</feature>
<dbReference type="Pfam" id="PF02984">
    <property type="entry name" value="Cyclin_C"/>
    <property type="match status" value="1"/>
</dbReference>
<dbReference type="FunFam" id="1.10.472.10:FF:000069">
    <property type="entry name" value="Cyclin-D5-1"/>
    <property type="match status" value="1"/>
</dbReference>
<evidence type="ECO:0000313" key="10">
    <source>
        <dbReference type="Proteomes" id="UP000834106"/>
    </source>
</evidence>
<comment type="similarity">
    <text evidence="1">Belongs to the cyclin family. Cyclin D subfamily.</text>
</comment>
<keyword evidence="3 5" id="KW-0195">Cyclin</keyword>
<dbReference type="EMBL" id="OU503043">
    <property type="protein sequence ID" value="CAI9766862.1"/>
    <property type="molecule type" value="Genomic_DNA"/>
</dbReference>
<dbReference type="InterPro" id="IPR013763">
    <property type="entry name" value="Cyclin-like_dom"/>
</dbReference>
<evidence type="ECO:0000259" key="7">
    <source>
        <dbReference type="SMART" id="SM00385"/>
    </source>
</evidence>
<evidence type="ECO:0000313" key="9">
    <source>
        <dbReference type="EMBL" id="CAI9766862.1"/>
    </source>
</evidence>
<feature type="domain" description="Cyclin-like" evidence="7">
    <location>
        <begin position="75"/>
        <end position="161"/>
    </location>
</feature>
<gene>
    <name evidence="9" type="ORF">FPE_LOCUS14292</name>
</gene>
<dbReference type="InterPro" id="IPR039361">
    <property type="entry name" value="Cyclin"/>
</dbReference>
<dbReference type="Pfam" id="PF00134">
    <property type="entry name" value="Cyclin_N"/>
    <property type="match status" value="1"/>
</dbReference>
<feature type="region of interest" description="Disordered" evidence="6">
    <location>
        <begin position="279"/>
        <end position="320"/>
    </location>
</feature>
<keyword evidence="10" id="KW-1185">Reference proteome</keyword>
<dbReference type="Gene3D" id="1.10.472.10">
    <property type="entry name" value="Cyclin-like"/>
    <property type="match status" value="2"/>
</dbReference>
<evidence type="ECO:0000256" key="2">
    <source>
        <dbReference type="ARBA" id="ARBA00022618"/>
    </source>
</evidence>
<dbReference type="SMART" id="SM00385">
    <property type="entry name" value="CYCLIN"/>
    <property type="match status" value="1"/>
</dbReference>
<evidence type="ECO:0000256" key="5">
    <source>
        <dbReference type="RuleBase" id="RU000383"/>
    </source>
</evidence>
<reference evidence="9" key="1">
    <citation type="submission" date="2023-05" db="EMBL/GenBank/DDBJ databases">
        <authorList>
            <person name="Huff M."/>
        </authorList>
    </citation>
    <scope>NUCLEOTIDE SEQUENCE</scope>
</reference>
<evidence type="ECO:0000256" key="6">
    <source>
        <dbReference type="SAM" id="MobiDB-lite"/>
    </source>
</evidence>
<proteinExistence type="inferred from homology"/>
<dbReference type="SMART" id="SM01332">
    <property type="entry name" value="Cyclin_C"/>
    <property type="match status" value="1"/>
</dbReference>
<evidence type="ECO:0000256" key="3">
    <source>
        <dbReference type="ARBA" id="ARBA00023127"/>
    </source>
</evidence>
<dbReference type="InterPro" id="IPR006671">
    <property type="entry name" value="Cyclin_N"/>
</dbReference>
<protein>
    <submittedName>
        <fullName evidence="9">Uncharacterized protein</fullName>
    </submittedName>
</protein>
<organism evidence="9 10">
    <name type="scientific">Fraxinus pennsylvanica</name>
    <dbReference type="NCBI Taxonomy" id="56036"/>
    <lineage>
        <taxon>Eukaryota</taxon>
        <taxon>Viridiplantae</taxon>
        <taxon>Streptophyta</taxon>
        <taxon>Embryophyta</taxon>
        <taxon>Tracheophyta</taxon>
        <taxon>Spermatophyta</taxon>
        <taxon>Magnoliopsida</taxon>
        <taxon>eudicotyledons</taxon>
        <taxon>Gunneridae</taxon>
        <taxon>Pentapetalae</taxon>
        <taxon>asterids</taxon>
        <taxon>lamiids</taxon>
        <taxon>Lamiales</taxon>
        <taxon>Oleaceae</taxon>
        <taxon>Oleeae</taxon>
        <taxon>Fraxinus</taxon>
    </lineage>
</organism>
<name>A0AAD1ZBQ5_9LAMI</name>
<dbReference type="GO" id="GO:0051301">
    <property type="term" value="P:cell division"/>
    <property type="evidence" value="ECO:0007669"/>
    <property type="project" value="UniProtKB-KW"/>
</dbReference>
<keyword evidence="2" id="KW-0132">Cell division</keyword>
<dbReference type="InterPro" id="IPR036915">
    <property type="entry name" value="Cyclin-like_sf"/>
</dbReference>
<accession>A0AAD1ZBQ5</accession>